<sequence length="109" mass="12362">MDQPTSSKDGRCWVAWSAKKDLTLALQGEQVQGGEEMRAMPPQAEEESAILTTGTFREKTLWWLEMESGTLGEKTKRSRRRQATSAAQEEPEPEVHWARFRETILLVAA</sequence>
<organism evidence="2">
    <name type="scientific">Micrurus corallinus</name>
    <name type="common">Brazilian coral snake</name>
    <dbReference type="NCBI Taxonomy" id="54390"/>
    <lineage>
        <taxon>Eukaryota</taxon>
        <taxon>Metazoa</taxon>
        <taxon>Chordata</taxon>
        <taxon>Craniata</taxon>
        <taxon>Vertebrata</taxon>
        <taxon>Euteleostomi</taxon>
        <taxon>Lepidosauria</taxon>
        <taxon>Squamata</taxon>
        <taxon>Bifurcata</taxon>
        <taxon>Unidentata</taxon>
        <taxon>Episquamata</taxon>
        <taxon>Toxicofera</taxon>
        <taxon>Serpentes</taxon>
        <taxon>Colubroidea</taxon>
        <taxon>Elapidae</taxon>
        <taxon>Elapinae</taxon>
        <taxon>Micrurus</taxon>
    </lineage>
</organism>
<name>A0A2D4G0L6_MICCO</name>
<evidence type="ECO:0000313" key="2">
    <source>
        <dbReference type="EMBL" id="LAA53254.1"/>
    </source>
</evidence>
<protein>
    <submittedName>
        <fullName evidence="2">Uncharacterized protein</fullName>
    </submittedName>
</protein>
<dbReference type="AlphaFoldDB" id="A0A2D4G0L6"/>
<dbReference type="EMBL" id="IACJ01091724">
    <property type="protein sequence ID" value="LAA53255.1"/>
    <property type="molecule type" value="Transcribed_RNA"/>
</dbReference>
<accession>A0A2D4G0L6</accession>
<reference evidence="2" key="2">
    <citation type="submission" date="2017-11" db="EMBL/GenBank/DDBJ databases">
        <title>Coralsnake Venomics: Analyses of Venom Gland Transcriptomes and Proteomes of Six Brazilian Taxa.</title>
        <authorList>
            <person name="Aird S.D."/>
            <person name="Jorge da Silva N."/>
            <person name="Qiu L."/>
            <person name="Villar-Briones A."/>
            <person name="Aparecida-Saddi V."/>
            <person name="Campos-Telles M.P."/>
            <person name="Grau M."/>
            <person name="Mikheyev A.S."/>
        </authorList>
    </citation>
    <scope>NUCLEOTIDE SEQUENCE</scope>
    <source>
        <tissue evidence="2">Venom_gland</tissue>
    </source>
</reference>
<proteinExistence type="predicted"/>
<dbReference type="EMBL" id="IACJ01091723">
    <property type="protein sequence ID" value="LAA53254.1"/>
    <property type="molecule type" value="Transcribed_RNA"/>
</dbReference>
<evidence type="ECO:0000256" key="1">
    <source>
        <dbReference type="SAM" id="MobiDB-lite"/>
    </source>
</evidence>
<feature type="region of interest" description="Disordered" evidence="1">
    <location>
        <begin position="71"/>
        <end position="94"/>
    </location>
</feature>
<reference evidence="2" key="1">
    <citation type="submission" date="2017-07" db="EMBL/GenBank/DDBJ databases">
        <authorList>
            <person name="Mikheyev A."/>
            <person name="Grau M."/>
        </authorList>
    </citation>
    <scope>NUCLEOTIDE SEQUENCE</scope>
    <source>
        <tissue evidence="2">Venom_gland</tissue>
    </source>
</reference>